<comment type="caution">
    <text evidence="2">The sequence shown here is derived from an EMBL/GenBank/DDBJ whole genome shotgun (WGS) entry which is preliminary data.</text>
</comment>
<name>A0AAV4IN67_9GAST</name>
<accession>A0AAV4IN67</accession>
<dbReference type="AlphaFoldDB" id="A0AAV4IN67"/>
<gene>
    <name evidence="2" type="ORF">ElyMa_004838000</name>
</gene>
<feature type="region of interest" description="Disordered" evidence="1">
    <location>
        <begin position="24"/>
        <end position="46"/>
    </location>
</feature>
<dbReference type="Proteomes" id="UP000762676">
    <property type="component" value="Unassembled WGS sequence"/>
</dbReference>
<proteinExistence type="predicted"/>
<evidence type="ECO:0000313" key="3">
    <source>
        <dbReference type="Proteomes" id="UP000762676"/>
    </source>
</evidence>
<keyword evidence="3" id="KW-1185">Reference proteome</keyword>
<reference evidence="2 3" key="1">
    <citation type="journal article" date="2021" name="Elife">
        <title>Chloroplast acquisition without the gene transfer in kleptoplastic sea slugs, Plakobranchus ocellatus.</title>
        <authorList>
            <person name="Maeda T."/>
            <person name="Takahashi S."/>
            <person name="Yoshida T."/>
            <person name="Shimamura S."/>
            <person name="Takaki Y."/>
            <person name="Nagai Y."/>
            <person name="Toyoda A."/>
            <person name="Suzuki Y."/>
            <person name="Arimoto A."/>
            <person name="Ishii H."/>
            <person name="Satoh N."/>
            <person name="Nishiyama T."/>
            <person name="Hasebe M."/>
            <person name="Maruyama T."/>
            <person name="Minagawa J."/>
            <person name="Obokata J."/>
            <person name="Shigenobu S."/>
        </authorList>
    </citation>
    <scope>NUCLEOTIDE SEQUENCE [LARGE SCALE GENOMIC DNA]</scope>
</reference>
<protein>
    <submittedName>
        <fullName evidence="2">Uncharacterized protein</fullName>
    </submittedName>
</protein>
<sequence>MINTSRISKIYYLLCCVVVPHRRRDASQRNGQQFTEQDKPTKQFHTNNKIANVNTLEMYTTEKVLGINTRRRSSHSGDHGYFKSDLLEKTNMYNALARN</sequence>
<evidence type="ECO:0000313" key="2">
    <source>
        <dbReference type="EMBL" id="GFS11611.1"/>
    </source>
</evidence>
<organism evidence="2 3">
    <name type="scientific">Elysia marginata</name>
    <dbReference type="NCBI Taxonomy" id="1093978"/>
    <lineage>
        <taxon>Eukaryota</taxon>
        <taxon>Metazoa</taxon>
        <taxon>Spiralia</taxon>
        <taxon>Lophotrochozoa</taxon>
        <taxon>Mollusca</taxon>
        <taxon>Gastropoda</taxon>
        <taxon>Heterobranchia</taxon>
        <taxon>Euthyneura</taxon>
        <taxon>Panpulmonata</taxon>
        <taxon>Sacoglossa</taxon>
        <taxon>Placobranchoidea</taxon>
        <taxon>Plakobranchidae</taxon>
        <taxon>Elysia</taxon>
    </lineage>
</organism>
<evidence type="ECO:0000256" key="1">
    <source>
        <dbReference type="SAM" id="MobiDB-lite"/>
    </source>
</evidence>
<dbReference type="EMBL" id="BMAT01009684">
    <property type="protein sequence ID" value="GFS11611.1"/>
    <property type="molecule type" value="Genomic_DNA"/>
</dbReference>